<sequence length="46" mass="4959">MHLAGESVDGGLAHELLDHDDTVATEVERFNALGAGCEERFRDAFG</sequence>
<evidence type="ECO:0000313" key="1">
    <source>
        <dbReference type="EMBL" id="SUZ91158.1"/>
    </source>
</evidence>
<gene>
    <name evidence="1" type="ORF">METZ01_LOCUS44012</name>
</gene>
<dbReference type="AlphaFoldDB" id="A0A381RJM1"/>
<organism evidence="1">
    <name type="scientific">marine metagenome</name>
    <dbReference type="NCBI Taxonomy" id="408172"/>
    <lineage>
        <taxon>unclassified sequences</taxon>
        <taxon>metagenomes</taxon>
        <taxon>ecological metagenomes</taxon>
    </lineage>
</organism>
<protein>
    <submittedName>
        <fullName evidence="1">Uncharacterized protein</fullName>
    </submittedName>
</protein>
<accession>A0A381RJM1</accession>
<dbReference type="EMBL" id="UINC01001952">
    <property type="protein sequence ID" value="SUZ91158.1"/>
    <property type="molecule type" value="Genomic_DNA"/>
</dbReference>
<reference evidence="1" key="1">
    <citation type="submission" date="2018-05" db="EMBL/GenBank/DDBJ databases">
        <authorList>
            <person name="Lanie J.A."/>
            <person name="Ng W.-L."/>
            <person name="Kazmierczak K.M."/>
            <person name="Andrzejewski T.M."/>
            <person name="Davidsen T.M."/>
            <person name="Wayne K.J."/>
            <person name="Tettelin H."/>
            <person name="Glass J.I."/>
            <person name="Rusch D."/>
            <person name="Podicherti R."/>
            <person name="Tsui H.-C.T."/>
            <person name="Winkler M.E."/>
        </authorList>
    </citation>
    <scope>NUCLEOTIDE SEQUENCE</scope>
</reference>
<proteinExistence type="predicted"/>
<name>A0A381RJM1_9ZZZZ</name>